<evidence type="ECO:0000256" key="1">
    <source>
        <dbReference type="SAM" id="Phobius"/>
    </source>
</evidence>
<evidence type="ECO:0000313" key="2">
    <source>
        <dbReference type="EMBL" id="MDX6805973.1"/>
    </source>
</evidence>
<feature type="transmembrane region" description="Helical" evidence="1">
    <location>
        <begin position="62"/>
        <end position="80"/>
    </location>
</feature>
<dbReference type="PIRSF" id="PIRSF038991">
    <property type="entry name" value="Protein_AbrB"/>
    <property type="match status" value="1"/>
</dbReference>
<feature type="transmembrane region" description="Helical" evidence="1">
    <location>
        <begin position="325"/>
        <end position="345"/>
    </location>
</feature>
<accession>A0ABU4RMB6</accession>
<proteinExistence type="predicted"/>
<dbReference type="Proteomes" id="UP001274321">
    <property type="component" value="Unassembled WGS sequence"/>
</dbReference>
<dbReference type="PANTHER" id="PTHR38457">
    <property type="entry name" value="REGULATOR ABRB-RELATED"/>
    <property type="match status" value="1"/>
</dbReference>
<dbReference type="RefSeq" id="WP_319844090.1">
    <property type="nucleotide sequence ID" value="NZ_JAXAFJ010000003.1"/>
</dbReference>
<dbReference type="Pfam" id="PF05145">
    <property type="entry name" value="AbrB"/>
    <property type="match status" value="1"/>
</dbReference>
<gene>
    <name evidence="2" type="ORF">SCD90_07845</name>
</gene>
<feature type="transmembrane region" description="Helical" evidence="1">
    <location>
        <begin position="207"/>
        <end position="224"/>
    </location>
</feature>
<organism evidence="2 3">
    <name type="scientific">Terrihabitans rhizophilus</name>
    <dbReference type="NCBI Taxonomy" id="3092662"/>
    <lineage>
        <taxon>Bacteria</taxon>
        <taxon>Pseudomonadati</taxon>
        <taxon>Pseudomonadota</taxon>
        <taxon>Alphaproteobacteria</taxon>
        <taxon>Hyphomicrobiales</taxon>
        <taxon>Terrihabitans</taxon>
    </lineage>
</organism>
<keyword evidence="3" id="KW-1185">Reference proteome</keyword>
<dbReference type="InterPro" id="IPR007820">
    <property type="entry name" value="AbrB_fam"/>
</dbReference>
<feature type="transmembrane region" description="Helical" evidence="1">
    <location>
        <begin position="230"/>
        <end position="250"/>
    </location>
</feature>
<feature type="transmembrane region" description="Helical" evidence="1">
    <location>
        <begin position="293"/>
        <end position="313"/>
    </location>
</feature>
<keyword evidence="1" id="KW-1133">Transmembrane helix</keyword>
<dbReference type="PROSITE" id="PS51257">
    <property type="entry name" value="PROKAR_LIPOPROTEIN"/>
    <property type="match status" value="1"/>
</dbReference>
<comment type="caution">
    <text evidence="2">The sequence shown here is derived from an EMBL/GenBank/DDBJ whole genome shotgun (WGS) entry which is preliminary data.</text>
</comment>
<feature type="transmembrane region" description="Helical" evidence="1">
    <location>
        <begin position="86"/>
        <end position="109"/>
    </location>
</feature>
<keyword evidence="1" id="KW-0472">Membrane</keyword>
<evidence type="ECO:0000313" key="3">
    <source>
        <dbReference type="Proteomes" id="UP001274321"/>
    </source>
</evidence>
<sequence>MDAVSVRRWLWLAAAVLVSCAISLALDLVAFPAAWLNGGLAGAALVAAFGGRFALPSAAINTSYVILGMTFGSAITAEVVGHAAVWLGTISVSIISLGVMMVGATWYLWRVEKWDVRTAFFATAPGALPAVIATAADFPVDHKKIILSQTVRLVTLMATVPLIFPHPPAGLDALPTYHASITPGDLALLAAVSTMGGVLALLCRLPAGLMVGSLAASGGLYATASVQGEIPAVILNAAMLVVGIMIGAQVSRLTLRELVGSMRAVTVVFGIGVAVSLVSAAAASALFDQPLELVLLAYLPGAMEGMTILGFILGLDPAFISVHHIVRFIFVVAMLPVVVHVTNVGRT</sequence>
<feature type="transmembrane region" description="Helical" evidence="1">
    <location>
        <begin position="262"/>
        <end position="287"/>
    </location>
</feature>
<name>A0ABU4RMB6_9HYPH</name>
<dbReference type="PANTHER" id="PTHR38457:SF1">
    <property type="entry name" value="REGULATOR ABRB-RELATED"/>
    <property type="match status" value="1"/>
</dbReference>
<keyword evidence="1" id="KW-0812">Transmembrane</keyword>
<feature type="transmembrane region" description="Helical" evidence="1">
    <location>
        <begin position="35"/>
        <end position="55"/>
    </location>
</feature>
<reference evidence="2 3" key="1">
    <citation type="submission" date="2023-11" db="EMBL/GenBank/DDBJ databases">
        <authorList>
            <person name="Bao R."/>
        </authorList>
    </citation>
    <scope>NUCLEOTIDE SEQUENCE [LARGE SCALE GENOMIC DNA]</scope>
    <source>
        <strain evidence="2 3">PJ23</strain>
    </source>
</reference>
<dbReference type="EMBL" id="JAXAFJ010000003">
    <property type="protein sequence ID" value="MDX6805973.1"/>
    <property type="molecule type" value="Genomic_DNA"/>
</dbReference>
<protein>
    <submittedName>
        <fullName evidence="2">AbrB family transcriptional regulator</fullName>
    </submittedName>
</protein>